<dbReference type="OrthoDB" id="9986861at2759"/>
<protein>
    <recommendedName>
        <fullName evidence="3">NAD(P)-binding domain protein</fullName>
    </recommendedName>
</protein>
<reference evidence="1 2" key="1">
    <citation type="journal article" date="2016" name="Genome Biol. Evol.">
        <title>Divergent and convergent evolution of fungal pathogenicity.</title>
        <authorList>
            <person name="Shang Y."/>
            <person name="Xiao G."/>
            <person name="Zheng P."/>
            <person name="Cen K."/>
            <person name="Zhan S."/>
            <person name="Wang C."/>
        </authorList>
    </citation>
    <scope>NUCLEOTIDE SEQUENCE [LARGE SCALE GENOMIC DNA]</scope>
    <source>
        <strain evidence="1 2">RCEF 3172</strain>
    </source>
</reference>
<proteinExistence type="predicted"/>
<sequence length="132" mass="14233">MPEELPSVLIIGAAPGAVGDVTSPYDGVRGLVTAEAASKVVHEQSDAIASLGHPTKLFLIDLESKTRDALHSLLTTNKFDIAVIGSGIRLMPNFLHEFEFVINELAHNGQGVNIFLCATFRDIFETFQRAVA</sequence>
<evidence type="ECO:0000313" key="1">
    <source>
        <dbReference type="EMBL" id="OAA46804.1"/>
    </source>
</evidence>
<evidence type="ECO:0008006" key="3">
    <source>
        <dbReference type="Google" id="ProtNLM"/>
    </source>
</evidence>
<name>A0A167GLR2_9HYPO</name>
<dbReference type="EMBL" id="AZHA01000007">
    <property type="protein sequence ID" value="OAA46804.1"/>
    <property type="molecule type" value="Genomic_DNA"/>
</dbReference>
<gene>
    <name evidence="1" type="ORF">BBO_03359</name>
</gene>
<keyword evidence="2" id="KW-1185">Reference proteome</keyword>
<evidence type="ECO:0000313" key="2">
    <source>
        <dbReference type="Proteomes" id="UP000076863"/>
    </source>
</evidence>
<comment type="caution">
    <text evidence="1">The sequence shown here is derived from an EMBL/GenBank/DDBJ whole genome shotgun (WGS) entry which is preliminary data.</text>
</comment>
<accession>A0A167GLR2</accession>
<dbReference type="AlphaFoldDB" id="A0A167GLR2"/>
<organism evidence="1 2">
    <name type="scientific">Beauveria brongniartii RCEF 3172</name>
    <dbReference type="NCBI Taxonomy" id="1081107"/>
    <lineage>
        <taxon>Eukaryota</taxon>
        <taxon>Fungi</taxon>
        <taxon>Dikarya</taxon>
        <taxon>Ascomycota</taxon>
        <taxon>Pezizomycotina</taxon>
        <taxon>Sordariomycetes</taxon>
        <taxon>Hypocreomycetidae</taxon>
        <taxon>Hypocreales</taxon>
        <taxon>Cordycipitaceae</taxon>
        <taxon>Beauveria</taxon>
        <taxon>Beauveria brongniartii</taxon>
    </lineage>
</organism>
<dbReference type="Proteomes" id="UP000076863">
    <property type="component" value="Unassembled WGS sequence"/>
</dbReference>